<evidence type="ECO:0000256" key="6">
    <source>
        <dbReference type="PROSITE-ProRule" id="PRU00076"/>
    </source>
</evidence>
<evidence type="ECO:0000313" key="13">
    <source>
        <dbReference type="EMBL" id="CAF1433307.1"/>
    </source>
</evidence>
<name>A0A815NRV2_ADIRI</name>
<comment type="subcellular location">
    <subcellularLocation>
        <location evidence="1">Membrane</location>
    </subcellularLocation>
</comment>
<dbReference type="SUPFAM" id="SSF81321">
    <property type="entry name" value="Family A G protein-coupled receptor-like"/>
    <property type="match status" value="1"/>
</dbReference>
<dbReference type="SMART" id="SM00181">
    <property type="entry name" value="EGF"/>
    <property type="match status" value="3"/>
</dbReference>
<feature type="signal peptide" evidence="9">
    <location>
        <begin position="1"/>
        <end position="22"/>
    </location>
</feature>
<organism evidence="13 15">
    <name type="scientific">Adineta ricciae</name>
    <name type="common">Rotifer</name>
    <dbReference type="NCBI Taxonomy" id="249248"/>
    <lineage>
        <taxon>Eukaryota</taxon>
        <taxon>Metazoa</taxon>
        <taxon>Spiralia</taxon>
        <taxon>Gnathifera</taxon>
        <taxon>Rotifera</taxon>
        <taxon>Eurotatoria</taxon>
        <taxon>Bdelloidea</taxon>
        <taxon>Adinetida</taxon>
        <taxon>Adinetidae</taxon>
        <taxon>Adineta</taxon>
    </lineage>
</organism>
<keyword evidence="4 8" id="KW-0472">Membrane</keyword>
<feature type="transmembrane region" description="Helical" evidence="8">
    <location>
        <begin position="1520"/>
        <end position="1541"/>
    </location>
</feature>
<dbReference type="SUPFAM" id="SSF57424">
    <property type="entry name" value="LDL receptor-like module"/>
    <property type="match status" value="2"/>
</dbReference>
<keyword evidence="9" id="KW-0732">Signal</keyword>
<reference evidence="13" key="1">
    <citation type="submission" date="2021-02" db="EMBL/GenBank/DDBJ databases">
        <authorList>
            <person name="Nowell W R."/>
        </authorList>
    </citation>
    <scope>NUCLEOTIDE SEQUENCE</scope>
</reference>
<dbReference type="Proteomes" id="UP000663828">
    <property type="component" value="Unassembled WGS sequence"/>
</dbReference>
<evidence type="ECO:0000256" key="4">
    <source>
        <dbReference type="ARBA" id="ARBA00023136"/>
    </source>
</evidence>
<evidence type="ECO:0000256" key="8">
    <source>
        <dbReference type="SAM" id="Phobius"/>
    </source>
</evidence>
<dbReference type="InterPro" id="IPR036055">
    <property type="entry name" value="LDL_receptor-like_sf"/>
</dbReference>
<keyword evidence="14" id="KW-1185">Reference proteome</keyword>
<feature type="disulfide bond" evidence="6">
    <location>
        <begin position="951"/>
        <end position="960"/>
    </location>
</feature>
<evidence type="ECO:0000259" key="11">
    <source>
        <dbReference type="PROSITE" id="PS50262"/>
    </source>
</evidence>
<feature type="domain" description="EGF-like" evidence="10">
    <location>
        <begin position="994"/>
        <end position="1037"/>
    </location>
</feature>
<dbReference type="PROSITE" id="PS00022">
    <property type="entry name" value="EGF_1"/>
    <property type="match status" value="3"/>
</dbReference>
<proteinExistence type="predicted"/>
<keyword evidence="3 8" id="KW-1133">Transmembrane helix</keyword>
<evidence type="ECO:0000256" key="7">
    <source>
        <dbReference type="PROSITE-ProRule" id="PRU00124"/>
    </source>
</evidence>
<dbReference type="InterPro" id="IPR051221">
    <property type="entry name" value="LDLR-related"/>
</dbReference>
<dbReference type="InterPro" id="IPR002172">
    <property type="entry name" value="LDrepeatLR_classA_rpt"/>
</dbReference>
<evidence type="ECO:0000313" key="12">
    <source>
        <dbReference type="EMBL" id="CAF1308871.1"/>
    </source>
</evidence>
<dbReference type="OrthoDB" id="283575at2759"/>
<feature type="transmembrane region" description="Helical" evidence="8">
    <location>
        <begin position="1488"/>
        <end position="1508"/>
    </location>
</feature>
<dbReference type="PROSITE" id="PS01186">
    <property type="entry name" value="EGF_2"/>
    <property type="match status" value="1"/>
</dbReference>
<dbReference type="GO" id="GO:0043235">
    <property type="term" value="C:receptor complex"/>
    <property type="evidence" value="ECO:0007669"/>
    <property type="project" value="TreeGrafter"/>
</dbReference>
<dbReference type="Gene3D" id="4.10.400.10">
    <property type="entry name" value="Low-density Lipoprotein Receptor"/>
    <property type="match status" value="2"/>
</dbReference>
<dbReference type="SMART" id="SM00192">
    <property type="entry name" value="LDLa"/>
    <property type="match status" value="4"/>
</dbReference>
<feature type="transmembrane region" description="Helical" evidence="8">
    <location>
        <begin position="1385"/>
        <end position="1403"/>
    </location>
</feature>
<feature type="transmembrane region" description="Helical" evidence="8">
    <location>
        <begin position="1301"/>
        <end position="1325"/>
    </location>
</feature>
<comment type="caution">
    <text evidence="6">Lacks conserved residue(s) required for the propagation of feature annotation.</text>
</comment>
<feature type="disulfide bond" evidence="6">
    <location>
        <begin position="1027"/>
        <end position="1036"/>
    </location>
</feature>
<dbReference type="PANTHER" id="PTHR22722">
    <property type="entry name" value="LOW-DENSITY LIPOPROTEIN RECEPTOR-RELATED PROTEIN 2-RELATED"/>
    <property type="match status" value="1"/>
</dbReference>
<feature type="transmembrane region" description="Helical" evidence="8">
    <location>
        <begin position="1268"/>
        <end position="1289"/>
    </location>
</feature>
<dbReference type="InterPro" id="IPR000742">
    <property type="entry name" value="EGF"/>
</dbReference>
<evidence type="ECO:0000256" key="5">
    <source>
        <dbReference type="ARBA" id="ARBA00023157"/>
    </source>
</evidence>
<sequence>MSFIMMLIQILLLFASYTTLRARFTLYYSNDRQISNSAFDCIYASLYDNLKEVTEPMIHIYHLVPYCRRPDTDEIQEEMDSFDSNGHRRIHFDELKKQGVTSTQLLTWMAPIDVAERYEKYNESTHDYFYNCSSPWFGSMCQYKFNYDTTKILFEDIINTTFTNRFEQCSNTEIITCYPFVSNCSRVSSSVCLDWREICDGKFDCIHGEDEEFCEQLEINECKHGEYRCHYGGQCIPLIFLDDGRANIDCLDGSDEIDGGISYSEIKMRFSCNSIPTFVCEERACRYPHSLSCGDGQCVSFDMINSFDSECFNGRHLKATSILLDSSYDEIHCQQALRCLIRISSNISNTCPWSMPINININDCESLLTHCSSVWIGIPQQPQLFGFFQFIYLTNRSNLEFENNVMPDYVCFHPQRCPGLLPIIVPIELDNGLTCCHISNLVNLSNVQNFDGMENHFKDIIRRCLTIGTELSCSQSYLFHCSRSLKCISRHRLVDGFRDCYFGEDEDYPACHLNDFNRFRCVSNRSKCLSFVAVGNLVSDCRRAEDELVSVERIRLQRPPFGYLCNTVRETLSDIIEQDDEIHCEKWPCNTPYVRCDGQWDCHNDVDELNCPGVDCIGDKHYCELSDRSGSLCLSTEHIFEKYLNTCRRNSTIVYREIYFNNNTNNNMSEYISWNQTRCITEDLICNRHSLISNFGDEICLYQRALWIRTPIIHLLSTNSQTQCSTSRPGYPKNVMTAFASSSGLGFFPPLSAMDSFEHIHRIIQTTKPEVKITQNSGCNRGIVINFRSNQSKCLCPPNYFGSRCQWQNQRISLTLRLSFSSSILTNIAFQIIIMLMDESENILSTHEQVTFVPIRDCNTKFNIYLLYPHRPKYIFKNYSVRIDIFNKINLTYHASWYPSIPFQFLPVNRISTELFIPESSYQMKSCSLQCGDHGQCRKYDNHELLEFCRCDEGYSGKFCNVTEICFCSNDSFCLSSSICVCPIGKFGSQCYLKHETCQISNTSCKNNGFCIPNDDRINRRTLTCLCPEHYSGTTCEISNSHINIQFDEKLIRTTSSVLIHFITIFNDKNHERTTTFKKIPFDQYTIRLYIEQPFHILLIELTDKSYYLATVREKFINSENITTQIRTNQQCYSIDKLMNSTLLNYSQFHRVKYYPMICRQYKELMCLYDDLYICICDRDRFSNCFEFDHRKKYDCQRQNLCENNGRCFENNVTCPTKTMCVSEDCYYGDKCQLSTKGFILSLDPILGYHIKPNLPIHRQPSIVKGSIAIVTCLFVFGSISESLSIITFMMKTPRLVGCGWYLLASSIVSLCLLIMLKIKFWILVLSQQGRITNQSFLIFSCIIIDASLNILLASNDWLNACVAIERTFTILNGVHFDIKKSKRIAKRLILIVLLIITVTYIHDPLYRRLIDDFDTEEKRTWCFVRYSSSIDMYNFIINLFHFIVPVFINFIAAIIIIVLAARNRSIIERNVIFTQHFKQQLQQYKHLLWGPCLIVLLSLPRLIIPFFSGCMKSPHDSWVFLISYFISFIPVMLQFFLFVWPSKKYMNEMEKALQQIIRWFHLTFMSNSNGT</sequence>
<dbReference type="Proteomes" id="UP000663852">
    <property type="component" value="Unassembled WGS sequence"/>
</dbReference>
<feature type="domain" description="EGF-like" evidence="10">
    <location>
        <begin position="923"/>
        <end position="961"/>
    </location>
</feature>
<accession>A0A815NRV2</accession>
<evidence type="ECO:0000256" key="9">
    <source>
        <dbReference type="SAM" id="SignalP"/>
    </source>
</evidence>
<feature type="disulfide bond" evidence="7">
    <location>
        <begin position="199"/>
        <end position="214"/>
    </location>
</feature>
<dbReference type="SUPFAM" id="SSF57196">
    <property type="entry name" value="EGF/Laminin"/>
    <property type="match status" value="1"/>
</dbReference>
<dbReference type="Gene3D" id="1.20.1070.10">
    <property type="entry name" value="Rhodopsin 7-helix transmembrane proteins"/>
    <property type="match status" value="1"/>
</dbReference>
<feature type="transmembrane region" description="Helical" evidence="8">
    <location>
        <begin position="1337"/>
        <end position="1359"/>
    </location>
</feature>
<keyword evidence="5 6" id="KW-1015">Disulfide bond</keyword>
<feature type="transmembrane region" description="Helical" evidence="8">
    <location>
        <begin position="1436"/>
        <end position="1461"/>
    </location>
</feature>
<dbReference type="InterPro" id="IPR017452">
    <property type="entry name" value="GPCR_Rhodpsn_7TM"/>
</dbReference>
<keyword evidence="6" id="KW-0245">EGF-like domain</keyword>
<dbReference type="CDD" id="cd00112">
    <property type="entry name" value="LDLa"/>
    <property type="match status" value="1"/>
</dbReference>
<evidence type="ECO:0000256" key="1">
    <source>
        <dbReference type="ARBA" id="ARBA00004370"/>
    </source>
</evidence>
<protein>
    <submittedName>
        <fullName evidence="13">Uncharacterized protein</fullName>
    </submittedName>
</protein>
<dbReference type="PROSITE" id="PS50026">
    <property type="entry name" value="EGF_3"/>
    <property type="match status" value="2"/>
</dbReference>
<keyword evidence="2 8" id="KW-0812">Transmembrane</keyword>
<dbReference type="PRINTS" id="PR00261">
    <property type="entry name" value="LDLRECEPTOR"/>
</dbReference>
<comment type="caution">
    <text evidence="13">The sequence shown here is derived from an EMBL/GenBank/DDBJ whole genome shotgun (WGS) entry which is preliminary data.</text>
</comment>
<evidence type="ECO:0000313" key="15">
    <source>
        <dbReference type="Proteomes" id="UP000663852"/>
    </source>
</evidence>
<feature type="domain" description="G-protein coupled receptors family 1 profile" evidence="11">
    <location>
        <begin position="1281"/>
        <end position="1539"/>
    </location>
</feature>
<dbReference type="Gene3D" id="2.10.25.10">
    <property type="entry name" value="Laminin"/>
    <property type="match status" value="1"/>
</dbReference>
<dbReference type="EMBL" id="CAJNOR010002542">
    <property type="protein sequence ID" value="CAF1308871.1"/>
    <property type="molecule type" value="Genomic_DNA"/>
</dbReference>
<dbReference type="PROSITE" id="PS50262">
    <property type="entry name" value="G_PROTEIN_RECEP_F1_2"/>
    <property type="match status" value="1"/>
</dbReference>
<evidence type="ECO:0000256" key="3">
    <source>
        <dbReference type="ARBA" id="ARBA00022989"/>
    </source>
</evidence>
<dbReference type="GO" id="GO:0005886">
    <property type="term" value="C:plasma membrane"/>
    <property type="evidence" value="ECO:0007669"/>
    <property type="project" value="TreeGrafter"/>
</dbReference>
<evidence type="ECO:0000259" key="10">
    <source>
        <dbReference type="PROSITE" id="PS50026"/>
    </source>
</evidence>
<evidence type="ECO:0000313" key="14">
    <source>
        <dbReference type="Proteomes" id="UP000663828"/>
    </source>
</evidence>
<gene>
    <name evidence="13" type="ORF">EDS130_LOCUS38354</name>
    <name evidence="12" type="ORF">XAT740_LOCUS29271</name>
</gene>
<dbReference type="EMBL" id="CAJNOJ010000398">
    <property type="protein sequence ID" value="CAF1433307.1"/>
    <property type="molecule type" value="Genomic_DNA"/>
</dbReference>
<dbReference type="PROSITE" id="PS50068">
    <property type="entry name" value="LDLRA_2"/>
    <property type="match status" value="3"/>
</dbReference>
<feature type="chain" id="PRO_5036412071" evidence="9">
    <location>
        <begin position="23"/>
        <end position="1572"/>
    </location>
</feature>
<feature type="disulfide bond" evidence="6">
    <location>
        <begin position="927"/>
        <end position="937"/>
    </location>
</feature>
<evidence type="ECO:0000256" key="2">
    <source>
        <dbReference type="ARBA" id="ARBA00022692"/>
    </source>
</evidence>